<evidence type="ECO:0008006" key="5">
    <source>
        <dbReference type="Google" id="ProtNLM"/>
    </source>
</evidence>
<dbReference type="AlphaFoldDB" id="K2KM13"/>
<keyword evidence="2" id="KW-0812">Transmembrane</keyword>
<reference evidence="3 4" key="1">
    <citation type="journal article" date="2012" name="J. Bacteriol.">
        <title>Genome Sequence of Idiomarina xiamenensis Type Strain 10-D-4.</title>
        <authorList>
            <person name="Lai Q."/>
            <person name="Wang L."/>
            <person name="Wang W."/>
            <person name="Shao Z."/>
        </authorList>
    </citation>
    <scope>NUCLEOTIDE SEQUENCE [LARGE SCALE GENOMIC DNA]</scope>
    <source>
        <strain evidence="3 4">10-D-4</strain>
    </source>
</reference>
<name>K2KM13_9GAMM</name>
<keyword evidence="2" id="KW-1133">Transmembrane helix</keyword>
<proteinExistence type="predicted"/>
<dbReference type="Proteomes" id="UP000014115">
    <property type="component" value="Unassembled WGS sequence"/>
</dbReference>
<sequence length="289" mass="32375">MSNDTDEFKQDGGNKGTWIAVAAIVVIVAAGLVWWLTSGDDTTQQRQPVERSMEVPKQPETAAQPEPEPEPQAEPDDFEPVAETPDEQPQQQPEPEQPLPSLAQSTPVVMETLAQDEVDTQPLSSDSMIRDVVVFVDNLRNGMVVTEHAPVARPDGQFAVIELDDKLYIDERSYDRYDNLVSWFTSIDNQVLIKNYRHFQPLIGEAYGEIGYPDGDFTDSAIEAIDVLLATPEPDSLIEVEDDQVMYTYADPALEGLPPAQKQLLRVGPENMRKIKAKLREIKQQLKQM</sequence>
<evidence type="ECO:0000256" key="2">
    <source>
        <dbReference type="SAM" id="Phobius"/>
    </source>
</evidence>
<organism evidence="3 4">
    <name type="scientific">Idiomarina xiamenensis 10-D-4</name>
    <dbReference type="NCBI Taxonomy" id="740709"/>
    <lineage>
        <taxon>Bacteria</taxon>
        <taxon>Pseudomonadati</taxon>
        <taxon>Pseudomonadota</taxon>
        <taxon>Gammaproteobacteria</taxon>
        <taxon>Alteromonadales</taxon>
        <taxon>Idiomarinaceae</taxon>
        <taxon>Idiomarina</taxon>
    </lineage>
</organism>
<dbReference type="STRING" id="740709.A10D4_00795"/>
<feature type="compositionally biased region" description="Acidic residues" evidence="1">
    <location>
        <begin position="67"/>
        <end position="86"/>
    </location>
</feature>
<dbReference type="OrthoDB" id="5502479at2"/>
<keyword evidence="2" id="KW-0472">Membrane</keyword>
<dbReference type="InterPro" id="IPR021382">
    <property type="entry name" value="DUF3014"/>
</dbReference>
<dbReference type="EMBL" id="AMRG01000001">
    <property type="protein sequence ID" value="EKE87587.1"/>
    <property type="molecule type" value="Genomic_DNA"/>
</dbReference>
<gene>
    <name evidence="3" type="ORF">A10D4_00795</name>
</gene>
<evidence type="ECO:0000313" key="3">
    <source>
        <dbReference type="EMBL" id="EKE87587.1"/>
    </source>
</evidence>
<feature type="transmembrane region" description="Helical" evidence="2">
    <location>
        <begin position="16"/>
        <end position="36"/>
    </location>
</feature>
<dbReference type="PATRIC" id="fig|740709.3.peg.159"/>
<feature type="region of interest" description="Disordered" evidence="1">
    <location>
        <begin position="41"/>
        <end position="101"/>
    </location>
</feature>
<accession>K2KM13</accession>
<dbReference type="RefSeq" id="WP_008487097.1">
    <property type="nucleotide sequence ID" value="NZ_AMRG01000001.1"/>
</dbReference>
<dbReference type="eggNOG" id="COG3468">
    <property type="taxonomic scope" value="Bacteria"/>
</dbReference>
<comment type="caution">
    <text evidence="3">The sequence shown here is derived from an EMBL/GenBank/DDBJ whole genome shotgun (WGS) entry which is preliminary data.</text>
</comment>
<keyword evidence="4" id="KW-1185">Reference proteome</keyword>
<dbReference type="Pfam" id="PF11219">
    <property type="entry name" value="DUF3014"/>
    <property type="match status" value="1"/>
</dbReference>
<evidence type="ECO:0000313" key="4">
    <source>
        <dbReference type="Proteomes" id="UP000014115"/>
    </source>
</evidence>
<protein>
    <recommendedName>
        <fullName evidence="5">DUF3014 domain-containing protein</fullName>
    </recommendedName>
</protein>
<evidence type="ECO:0000256" key="1">
    <source>
        <dbReference type="SAM" id="MobiDB-lite"/>
    </source>
</evidence>